<protein>
    <recommendedName>
        <fullName evidence="3">DUF1844 domain-containing protein</fullName>
    </recommendedName>
</protein>
<comment type="caution">
    <text evidence="2">The sequence shown here is derived from an EMBL/GenBank/DDBJ whole genome shotgun (WGS) entry which is preliminary data.</text>
</comment>
<keyword evidence="1" id="KW-0175">Coiled coil</keyword>
<evidence type="ECO:0000313" key="2">
    <source>
        <dbReference type="EMBL" id="KKN17298.1"/>
    </source>
</evidence>
<reference evidence="2" key="1">
    <citation type="journal article" date="2015" name="Nature">
        <title>Complex archaea that bridge the gap between prokaryotes and eukaryotes.</title>
        <authorList>
            <person name="Spang A."/>
            <person name="Saw J.H."/>
            <person name="Jorgensen S.L."/>
            <person name="Zaremba-Niedzwiedzka K."/>
            <person name="Martijn J."/>
            <person name="Lind A.E."/>
            <person name="van Eijk R."/>
            <person name="Schleper C."/>
            <person name="Guy L."/>
            <person name="Ettema T.J."/>
        </authorList>
    </citation>
    <scope>NUCLEOTIDE SEQUENCE</scope>
</reference>
<proteinExistence type="predicted"/>
<accession>A0A0F9RJA8</accession>
<dbReference type="Pfam" id="PF08899">
    <property type="entry name" value="DUF1844"/>
    <property type="match status" value="1"/>
</dbReference>
<organism evidence="2">
    <name type="scientific">marine sediment metagenome</name>
    <dbReference type="NCBI Taxonomy" id="412755"/>
    <lineage>
        <taxon>unclassified sequences</taxon>
        <taxon>metagenomes</taxon>
        <taxon>ecological metagenomes</taxon>
    </lineage>
</organism>
<name>A0A0F9RJA8_9ZZZZ</name>
<evidence type="ECO:0008006" key="3">
    <source>
        <dbReference type="Google" id="ProtNLM"/>
    </source>
</evidence>
<feature type="coiled-coil region" evidence="1">
    <location>
        <begin position="50"/>
        <end position="84"/>
    </location>
</feature>
<sequence length="102" mass="11728">MEDEKKKELLDKEELLKDLNEKLEKMPAKELVSVMATDLASMAFRKLGMHDEKQKDLAQAKLAIDSFEALFGVLKDQIEEKEKQVLESAQANLKMAYVKEKE</sequence>
<dbReference type="AlphaFoldDB" id="A0A0F9RJA8"/>
<dbReference type="InterPro" id="IPR014995">
    <property type="entry name" value="DUF1844"/>
</dbReference>
<evidence type="ECO:0000256" key="1">
    <source>
        <dbReference type="SAM" id="Coils"/>
    </source>
</evidence>
<gene>
    <name evidence="2" type="ORF">LCGC14_0967280</name>
</gene>
<dbReference type="EMBL" id="LAZR01003536">
    <property type="protein sequence ID" value="KKN17298.1"/>
    <property type="molecule type" value="Genomic_DNA"/>
</dbReference>